<evidence type="ECO:0000256" key="9">
    <source>
        <dbReference type="ARBA" id="ARBA00023136"/>
    </source>
</evidence>
<evidence type="ECO:0000256" key="3">
    <source>
        <dbReference type="ARBA" id="ARBA00020222"/>
    </source>
</evidence>
<evidence type="ECO:0000256" key="10">
    <source>
        <dbReference type="ARBA" id="ARBA00025276"/>
    </source>
</evidence>
<feature type="region of interest" description="Disordered" evidence="13">
    <location>
        <begin position="617"/>
        <end position="637"/>
    </location>
</feature>
<evidence type="ECO:0000256" key="6">
    <source>
        <dbReference type="ARBA" id="ARBA00022946"/>
    </source>
</evidence>
<feature type="domain" description="RRM" evidence="14">
    <location>
        <begin position="206"/>
        <end position="298"/>
    </location>
</feature>
<evidence type="ECO:0000256" key="4">
    <source>
        <dbReference type="ARBA" id="ARBA00022692"/>
    </source>
</evidence>
<gene>
    <name evidence="15" type="ORF">GQ26_0160460</name>
</gene>
<dbReference type="Gene3D" id="3.30.70.330">
    <property type="match status" value="1"/>
</dbReference>
<evidence type="ECO:0000256" key="8">
    <source>
        <dbReference type="ARBA" id="ARBA00023128"/>
    </source>
</evidence>
<dbReference type="InterPro" id="IPR039627">
    <property type="entry name" value="Yme2_C"/>
</dbReference>
<evidence type="ECO:0000256" key="13">
    <source>
        <dbReference type="SAM" id="MobiDB-lite"/>
    </source>
</evidence>
<keyword evidence="7 12" id="KW-1133">Transmembrane helix</keyword>
<feature type="transmembrane region" description="Helical" evidence="12">
    <location>
        <begin position="314"/>
        <end position="334"/>
    </location>
</feature>
<dbReference type="AlphaFoldDB" id="A0A093V3A8"/>
<dbReference type="EMBL" id="JPOX01000016">
    <property type="protein sequence ID" value="KFX46992.1"/>
    <property type="molecule type" value="Genomic_DNA"/>
</dbReference>
<keyword evidence="5 12" id="KW-0999">Mitochondrion inner membrane</keyword>
<evidence type="ECO:0000256" key="2">
    <source>
        <dbReference type="ARBA" id="ARBA00010320"/>
    </source>
</evidence>
<dbReference type="PROSITE" id="PS50102">
    <property type="entry name" value="RRM"/>
    <property type="match status" value="1"/>
</dbReference>
<accession>A0A093V3A8</accession>
<comment type="caution">
    <text evidence="15">The sequence shown here is derived from an EMBL/GenBank/DDBJ whole genome shotgun (WGS) entry which is preliminary data.</text>
</comment>
<keyword evidence="6" id="KW-0809">Transit peptide</keyword>
<dbReference type="PANTHER" id="PTHR32198:SF2">
    <property type="entry name" value="MITOCHONDRIAL ESCAPE PROTEIN 2"/>
    <property type="match status" value="1"/>
</dbReference>
<dbReference type="InterPro" id="IPR000504">
    <property type="entry name" value="RRM_dom"/>
</dbReference>
<dbReference type="GO" id="GO:0006397">
    <property type="term" value="P:mRNA processing"/>
    <property type="evidence" value="ECO:0007669"/>
    <property type="project" value="UniProtKB-UniRule"/>
</dbReference>
<evidence type="ECO:0000256" key="11">
    <source>
        <dbReference type="PROSITE-ProRule" id="PRU00176"/>
    </source>
</evidence>
<keyword evidence="12" id="KW-0507">mRNA processing</keyword>
<proteinExistence type="inferred from homology"/>
<evidence type="ECO:0000256" key="7">
    <source>
        <dbReference type="ARBA" id="ARBA00022989"/>
    </source>
</evidence>
<sequence>MRLPAIIRPQCHRHQRYGDFFRSAFNKQATVGRCTPVALIRSNSTATTITDASTNYSITETLEQGHISVGPNEGLLFINNILPLRLQWLYRLLWIGDSYAVNQVLKRVDKPSYAAADHWAIVRRALPPDMHVNIKEVIPRLSEGGLFIKYSLPDGEKRPKGEIAAAVEEYLKKNPIHPWFNPLDRVGVGCVLGKPWIEDMYHFPSPRLKVEFLPSSSNSTPEELTPEALYSLFRRYGKIKDIDRQPPDSKVLPKYAMVEFTRAKYAILARSCIHGVTIPETVSGGGGGSVLRITYERKVKAHWIREWLFTHPRIVIPAIAALIAGITVIIFDPIRTFFIKMKVKDLFNVDDKAIWSWIRDEVRKANFLSENRSEKKVFRALSDDRQEDINRLQAWLGENGNTFIVVQGPHGSGKREIVIDQALKDRKYKLIIDCNQIQDARSDAATISIAAQQVGYRPIFSWMNSFNSFIDLASQGIIGTKVGFSETLDSQLSKIWTNTATALRQIALESKKKDGSIMSDDDYLEAHPEKRPVVVIDNFLHKGRESNIVDEKLAEWGAALITGNIAHVIFLTPDASYSKTLGKALPSQVFRSISLGDCSLEVGRNFILRYLHNHDEDADKDDDGSSTKPKAPPQGLEGLDRCIELVGGRLTDLEFMAHRIKSGESPKSALKHIIEQAAAEIAKAYVFDANSTYTQDAPTWTREQAWYLIKTIAEDKNGSVPYSNIIVSDLFNSADGERTLSALEQKELITVTAVNGRPAAIKPGRPIYHSAFKYLTQDDILRNRLDLGIVREMIARENQTIAKCEAELHLMGDPEKYPSDVKWRMRWVAKRLEDAHWRLEKFERQSKVLVEFLKTAE</sequence>
<evidence type="ECO:0000256" key="5">
    <source>
        <dbReference type="ARBA" id="ARBA00022792"/>
    </source>
</evidence>
<dbReference type="GO" id="GO:0005743">
    <property type="term" value="C:mitochondrial inner membrane"/>
    <property type="evidence" value="ECO:0007669"/>
    <property type="project" value="UniProtKB-SubCell"/>
</dbReference>
<reference evidence="15" key="1">
    <citation type="journal article" date="2014" name="PLoS Genet.">
        <title>Signature Gene Expression Reveals Novel Clues to the Molecular Mechanisms of Dimorphic Transition in Penicillium marneffei.</title>
        <authorList>
            <person name="Yang E."/>
            <person name="Wang G."/>
            <person name="Cai J."/>
            <person name="Woo P.C."/>
            <person name="Lau S.K."/>
            <person name="Yuen K.-Y."/>
            <person name="Chow W.-N."/>
            <person name="Lin X."/>
        </authorList>
    </citation>
    <scope>NUCLEOTIDE SEQUENCE [LARGE SCALE GENOMIC DNA]</scope>
    <source>
        <strain evidence="15">PM1</strain>
    </source>
</reference>
<comment type="function">
    <text evidence="10 12">Plays a role in maintaining the mitochondrial genome and in controlling the mtDNA escape. Involved in the regulation of mtDNA nucleotide structure and number. May have a dispensable role in early maturation of pre-rRNA.</text>
</comment>
<keyword evidence="11 12" id="KW-0694">RNA-binding</keyword>
<keyword evidence="4 12" id="KW-0812">Transmembrane</keyword>
<evidence type="ECO:0000256" key="1">
    <source>
        <dbReference type="ARBA" id="ARBA00004434"/>
    </source>
</evidence>
<dbReference type="SUPFAM" id="SSF54928">
    <property type="entry name" value="RNA-binding domain, RBD"/>
    <property type="match status" value="1"/>
</dbReference>
<dbReference type="InterPro" id="IPR018850">
    <property type="entry name" value="Mt_escape_2_C"/>
</dbReference>
<evidence type="ECO:0000313" key="15">
    <source>
        <dbReference type="EMBL" id="KFX46992.1"/>
    </source>
</evidence>
<dbReference type="GO" id="GO:0003723">
    <property type="term" value="F:RNA binding"/>
    <property type="evidence" value="ECO:0007669"/>
    <property type="project" value="UniProtKB-UniRule"/>
</dbReference>
<dbReference type="eggNOG" id="ENOG502QS0P">
    <property type="taxonomic scope" value="Eukaryota"/>
</dbReference>
<dbReference type="PANTHER" id="PTHR32198">
    <property type="entry name" value="MITOCHONDRIAL ESCAPE PROTEIN 2"/>
    <property type="match status" value="1"/>
</dbReference>
<comment type="subcellular location">
    <subcellularLocation>
        <location evidence="1 12">Mitochondrion inner membrane</location>
        <topology evidence="1 12">Single-pass membrane protein</topology>
    </subcellularLocation>
</comment>
<dbReference type="InterPro" id="IPR012677">
    <property type="entry name" value="Nucleotide-bd_a/b_plait_sf"/>
</dbReference>
<keyword evidence="9 12" id="KW-0472">Membrane</keyword>
<dbReference type="HOGENOM" id="CLU_007861_1_0_1"/>
<organism evidence="15">
    <name type="scientific">Talaromyces marneffei PM1</name>
    <dbReference type="NCBI Taxonomy" id="1077442"/>
    <lineage>
        <taxon>Eukaryota</taxon>
        <taxon>Fungi</taxon>
        <taxon>Dikarya</taxon>
        <taxon>Ascomycota</taxon>
        <taxon>Pezizomycotina</taxon>
        <taxon>Eurotiomycetes</taxon>
        <taxon>Eurotiomycetidae</taxon>
        <taxon>Eurotiales</taxon>
        <taxon>Trichocomaceae</taxon>
        <taxon>Talaromyces</taxon>
        <taxon>Talaromyces sect. Talaromyces</taxon>
    </lineage>
</organism>
<keyword evidence="8 12" id="KW-0496">Mitochondrion</keyword>
<evidence type="ECO:0000259" key="14">
    <source>
        <dbReference type="PROSITE" id="PS50102"/>
    </source>
</evidence>
<protein>
    <recommendedName>
        <fullName evidence="3 12">Mitochondrial escape protein 2</fullName>
    </recommendedName>
</protein>
<comment type="similarity">
    <text evidence="2 12">Belongs to the YME2 family.</text>
</comment>
<dbReference type="InterPro" id="IPR035979">
    <property type="entry name" value="RBD_domain_sf"/>
</dbReference>
<name>A0A093V3A8_TALMA</name>
<dbReference type="Pfam" id="PF00076">
    <property type="entry name" value="RRM_1"/>
    <property type="match status" value="1"/>
</dbReference>
<dbReference type="Pfam" id="PF10443">
    <property type="entry name" value="RNA12"/>
    <property type="match status" value="1"/>
</dbReference>
<evidence type="ECO:0000256" key="12">
    <source>
        <dbReference type="RuleBase" id="RU367108"/>
    </source>
</evidence>